<feature type="region of interest" description="Disordered" evidence="1">
    <location>
        <begin position="157"/>
        <end position="179"/>
    </location>
</feature>
<dbReference type="Proteomes" id="UP000325313">
    <property type="component" value="Unassembled WGS sequence"/>
</dbReference>
<gene>
    <name evidence="2" type="ORF">PGTUg99_004922</name>
</gene>
<reference evidence="2 3" key="1">
    <citation type="submission" date="2019-05" db="EMBL/GenBank/DDBJ databases">
        <title>Emergence of the Ug99 lineage of the wheat stem rust pathogen through somatic hybridization.</title>
        <authorList>
            <person name="Li F."/>
            <person name="Upadhyaya N.M."/>
            <person name="Sperschneider J."/>
            <person name="Matny O."/>
            <person name="Nguyen-Phuc H."/>
            <person name="Mago R."/>
            <person name="Raley C."/>
            <person name="Miller M.E."/>
            <person name="Silverstein K.A.T."/>
            <person name="Henningsen E."/>
            <person name="Hirsch C.D."/>
            <person name="Visser B."/>
            <person name="Pretorius Z.A."/>
            <person name="Steffenson B.J."/>
            <person name="Schwessinger B."/>
            <person name="Dodds P.N."/>
            <person name="Figueroa M."/>
        </authorList>
    </citation>
    <scope>NUCLEOTIDE SEQUENCE [LARGE SCALE GENOMIC DNA]</scope>
    <source>
        <strain evidence="2 3">Ug99</strain>
    </source>
</reference>
<protein>
    <submittedName>
        <fullName evidence="2">Uncharacterized protein</fullName>
    </submittedName>
</protein>
<comment type="caution">
    <text evidence="2">The sequence shown here is derived from an EMBL/GenBank/DDBJ whole genome shotgun (WGS) entry which is preliminary data.</text>
</comment>
<evidence type="ECO:0000256" key="1">
    <source>
        <dbReference type="SAM" id="MobiDB-lite"/>
    </source>
</evidence>
<sequence>MGVFKEELKLLLERYEGEPAIRSLLGHKTTSDTLQKLLDHIVKMHGNIACDMQCYRAFSQCDPTIFLVTILGTYTPRALQKNQCIPGMPSHLRRPWDGMLSPGHHNSQKLARPRDAIVPETSLGRDNIPRTLLSLPGIPVTSNSQNSLQPRDVIAPELSPVHHCPPGVHLTSHTDSTVT</sequence>
<dbReference type="EMBL" id="VDEP01000283">
    <property type="protein sequence ID" value="KAA1111428.1"/>
    <property type="molecule type" value="Genomic_DNA"/>
</dbReference>
<name>A0A5B0QE17_PUCGR</name>
<dbReference type="AlphaFoldDB" id="A0A5B0QE17"/>
<evidence type="ECO:0000313" key="3">
    <source>
        <dbReference type="Proteomes" id="UP000325313"/>
    </source>
</evidence>
<accession>A0A5B0QE17</accession>
<evidence type="ECO:0000313" key="2">
    <source>
        <dbReference type="EMBL" id="KAA1111428.1"/>
    </source>
</evidence>
<proteinExistence type="predicted"/>
<organism evidence="2 3">
    <name type="scientific">Puccinia graminis f. sp. tritici</name>
    <dbReference type="NCBI Taxonomy" id="56615"/>
    <lineage>
        <taxon>Eukaryota</taxon>
        <taxon>Fungi</taxon>
        <taxon>Dikarya</taxon>
        <taxon>Basidiomycota</taxon>
        <taxon>Pucciniomycotina</taxon>
        <taxon>Pucciniomycetes</taxon>
        <taxon>Pucciniales</taxon>
        <taxon>Pucciniaceae</taxon>
        <taxon>Puccinia</taxon>
    </lineage>
</organism>